<name>A0AAE0L5Q5_9CHLO</name>
<comment type="caution">
    <text evidence="2">The sequence shown here is derived from an EMBL/GenBank/DDBJ whole genome shotgun (WGS) entry which is preliminary data.</text>
</comment>
<dbReference type="CDD" id="cd01650">
    <property type="entry name" value="RT_nLTR_like"/>
    <property type="match status" value="1"/>
</dbReference>
<dbReference type="InterPro" id="IPR000477">
    <property type="entry name" value="RT_dom"/>
</dbReference>
<dbReference type="Proteomes" id="UP001190700">
    <property type="component" value="Unassembled WGS sequence"/>
</dbReference>
<evidence type="ECO:0000259" key="1">
    <source>
        <dbReference type="PROSITE" id="PS50878"/>
    </source>
</evidence>
<evidence type="ECO:0000313" key="2">
    <source>
        <dbReference type="EMBL" id="KAK3272749.1"/>
    </source>
</evidence>
<evidence type="ECO:0000313" key="3">
    <source>
        <dbReference type="Proteomes" id="UP001190700"/>
    </source>
</evidence>
<organism evidence="2 3">
    <name type="scientific">Cymbomonas tetramitiformis</name>
    <dbReference type="NCBI Taxonomy" id="36881"/>
    <lineage>
        <taxon>Eukaryota</taxon>
        <taxon>Viridiplantae</taxon>
        <taxon>Chlorophyta</taxon>
        <taxon>Pyramimonadophyceae</taxon>
        <taxon>Pyramimonadales</taxon>
        <taxon>Pyramimonadaceae</taxon>
        <taxon>Cymbomonas</taxon>
    </lineage>
</organism>
<protein>
    <recommendedName>
        <fullName evidence="1">Reverse transcriptase domain-containing protein</fullName>
    </recommendedName>
</protein>
<reference evidence="2 3" key="1">
    <citation type="journal article" date="2015" name="Genome Biol. Evol.">
        <title>Comparative Genomics of a Bacterivorous Green Alga Reveals Evolutionary Causalities and Consequences of Phago-Mixotrophic Mode of Nutrition.</title>
        <authorList>
            <person name="Burns J.A."/>
            <person name="Paasch A."/>
            <person name="Narechania A."/>
            <person name="Kim E."/>
        </authorList>
    </citation>
    <scope>NUCLEOTIDE SEQUENCE [LARGE SCALE GENOMIC DNA]</scope>
    <source>
        <strain evidence="2 3">PLY_AMNH</strain>
    </source>
</reference>
<dbReference type="PROSITE" id="PS50878">
    <property type="entry name" value="RT_POL"/>
    <property type="match status" value="1"/>
</dbReference>
<accession>A0AAE0L5Q5</accession>
<dbReference type="Pfam" id="PF00078">
    <property type="entry name" value="RVT_1"/>
    <property type="match status" value="1"/>
</dbReference>
<gene>
    <name evidence="2" type="ORF">CYMTET_18971</name>
</gene>
<dbReference type="InterPro" id="IPR043502">
    <property type="entry name" value="DNA/RNA_pol_sf"/>
</dbReference>
<dbReference type="AlphaFoldDB" id="A0AAE0L5Q5"/>
<feature type="domain" description="Reverse transcriptase" evidence="1">
    <location>
        <begin position="115"/>
        <end position="390"/>
    </location>
</feature>
<proteinExistence type="predicted"/>
<sequence length="390" mass="44617">METRHGELVVGQQKVAQAMGEHMARSAPYNMQEPERGLTGAPPWVDERYKNYMQENKCTRPDQTKLNLRVDKEAYRQAVRKMKTNKAAGPMGIQNEILKQMPDRFHEQLCELMQLMWVHRHTPLPWKKWYFCFHHKQGDVTQQKNYKPIALLDCLFKLYTAVLTKMLADFCEINGMLSQSHEGSREKHNTMRQLTRITNAIEDANLSKQELHATYIDFENAYGSVDHEKLLATLKHLGVPAQLTEAIIDILGEAEEDSIQMRANVGDQVSEEIPIRRGILLGDSMSPLLFILYLEPLLRWLEVGNHGYQHMYATDKGLRGELSTSSGAFVDDLIILTRLMTGMELQLKKLAAFGDWSGLHINTDKSKITGVENGDRSIREDRHQGIKCGN</sequence>
<dbReference type="EMBL" id="LGRX02008808">
    <property type="protein sequence ID" value="KAK3272749.1"/>
    <property type="molecule type" value="Genomic_DNA"/>
</dbReference>
<keyword evidence="3" id="KW-1185">Reference proteome</keyword>
<dbReference type="PANTHER" id="PTHR19446">
    <property type="entry name" value="REVERSE TRANSCRIPTASES"/>
    <property type="match status" value="1"/>
</dbReference>
<dbReference type="SUPFAM" id="SSF56672">
    <property type="entry name" value="DNA/RNA polymerases"/>
    <property type="match status" value="1"/>
</dbReference>